<gene>
    <name evidence="10" type="ORF">CYLTODRAFT_370984</name>
</gene>
<proteinExistence type="inferred from homology"/>
<sequence length="700" mass="78095">MPSKEPESVPTSRGSTPTRKRKRRQDKQNKPSSSKVTLDEPTNDKTSESTDGERKSRKKKTRRAREKRSTADVEMQLDTPLDVEALGGNAPEIRTAPPPLGTGADFISFDDLSEEEPDEPEDTKEEPKHAMSREERERNYTRERAKYHPTASRYSARRVPWLEGANFDHCNSITDVLNHEVATFARWMAPSDEEDEVRGLVVRQITECILKYYPDAKVQPFGSYATKLYLPSGDLDLVVLSDQMEKNFAHIVLRDLSTRLKQAGIADRVTVLGKAKVPIIKFNSRIGNFAVDISINQGNGLVGVKMINGFLRYMHHEDGSAIRTMVYIVKLFLSQRQMNEVFTGGLGSYAIVCLVISFFQMHPKIRNAEIDVEANLGVLVMEFFELYGCYFNYDDTGISIRDGGTYFSKRQRGWYNGQRGIMLSVEDPADPNNDISQGSYAFSQVKQTMAGAFTILASTVYRAAAILKARQDGSALRLREKYDPEDLSILSSIVTVPQDVINHRRLVHDVYESRVLHDLLGVPPTPSDMSLDSQAEVVLPADPPSASVKKHSRPSTSSAEESDDEGRYAIGKPPPTKRRKVEPVTYTVHESTSDSDSDSDSDSSVDLVVYGDEGEQNGSLGKGKDNGKAKAKRGRRSDNERDAALSKGFGEEDGEVDERPVRRRGSSSANKRNRDFWLAKGKGPPEVFDDNMRSEGEVSS</sequence>
<dbReference type="GO" id="GO:0046872">
    <property type="term" value="F:metal ion binding"/>
    <property type="evidence" value="ECO:0007669"/>
    <property type="project" value="UniProtKB-KW"/>
</dbReference>
<dbReference type="GO" id="GO:0031123">
    <property type="term" value="P:RNA 3'-end processing"/>
    <property type="evidence" value="ECO:0007669"/>
    <property type="project" value="TreeGrafter"/>
</dbReference>
<dbReference type="InterPro" id="IPR043519">
    <property type="entry name" value="NT_sf"/>
</dbReference>
<feature type="region of interest" description="Disordered" evidence="7">
    <location>
        <begin position="541"/>
        <end position="700"/>
    </location>
</feature>
<dbReference type="InterPro" id="IPR045862">
    <property type="entry name" value="Trf4-like"/>
</dbReference>
<dbReference type="GO" id="GO:0010629">
    <property type="term" value="P:negative regulation of gene expression"/>
    <property type="evidence" value="ECO:0007669"/>
    <property type="project" value="UniProtKB-ARBA"/>
</dbReference>
<dbReference type="AlphaFoldDB" id="A0A0D7BIZ0"/>
<dbReference type="CDD" id="cd05402">
    <property type="entry name" value="NT_PAP_TUTase"/>
    <property type="match status" value="1"/>
</dbReference>
<evidence type="ECO:0000256" key="5">
    <source>
        <dbReference type="ARBA" id="ARBA00022723"/>
    </source>
</evidence>
<dbReference type="OrthoDB" id="273917at2759"/>
<feature type="compositionally biased region" description="Basic and acidic residues" evidence="7">
    <location>
        <begin position="125"/>
        <end position="145"/>
    </location>
</feature>
<reference evidence="10 11" key="1">
    <citation type="journal article" date="2015" name="Fungal Genet. Biol.">
        <title>Evolution of novel wood decay mechanisms in Agaricales revealed by the genome sequences of Fistulina hepatica and Cylindrobasidium torrendii.</title>
        <authorList>
            <person name="Floudas D."/>
            <person name="Held B.W."/>
            <person name="Riley R."/>
            <person name="Nagy L.G."/>
            <person name="Koehler G."/>
            <person name="Ransdell A.S."/>
            <person name="Younus H."/>
            <person name="Chow J."/>
            <person name="Chiniquy J."/>
            <person name="Lipzen A."/>
            <person name="Tritt A."/>
            <person name="Sun H."/>
            <person name="Haridas S."/>
            <person name="LaButti K."/>
            <person name="Ohm R.A."/>
            <person name="Kues U."/>
            <person name="Blanchette R.A."/>
            <person name="Grigoriev I.V."/>
            <person name="Minto R.E."/>
            <person name="Hibbett D.S."/>
        </authorList>
    </citation>
    <scope>NUCLEOTIDE SEQUENCE [LARGE SCALE GENOMIC DNA]</scope>
    <source>
        <strain evidence="10 11">FP15055 ss-10</strain>
    </source>
</reference>
<evidence type="ECO:0000256" key="4">
    <source>
        <dbReference type="ARBA" id="ARBA00022679"/>
    </source>
</evidence>
<evidence type="ECO:0000259" key="8">
    <source>
        <dbReference type="Pfam" id="PF03828"/>
    </source>
</evidence>
<dbReference type="GO" id="GO:0071035">
    <property type="term" value="P:nuclear polyadenylation-dependent rRNA catabolic process"/>
    <property type="evidence" value="ECO:0007669"/>
    <property type="project" value="UniProtKB-ARBA"/>
</dbReference>
<keyword evidence="11" id="KW-1185">Reference proteome</keyword>
<comment type="cofactor">
    <cofactor evidence="1">
        <name>Mn(2+)</name>
        <dbReference type="ChEBI" id="CHEBI:29035"/>
    </cofactor>
</comment>
<evidence type="ECO:0000256" key="3">
    <source>
        <dbReference type="ARBA" id="ARBA00012388"/>
    </source>
</evidence>
<comment type="similarity">
    <text evidence="2">Belongs to the DNA polymerase type-B-like family.</text>
</comment>
<evidence type="ECO:0000256" key="7">
    <source>
        <dbReference type="SAM" id="MobiDB-lite"/>
    </source>
</evidence>
<dbReference type="FunFam" id="1.10.1410.10:FF:000003">
    <property type="entry name" value="non-canonical poly(A) RNA polymerase PAPD7"/>
    <property type="match status" value="1"/>
</dbReference>
<accession>A0A0D7BIZ0</accession>
<feature type="domain" description="PAP-associated" evidence="8">
    <location>
        <begin position="375"/>
        <end position="433"/>
    </location>
</feature>
<evidence type="ECO:0000313" key="10">
    <source>
        <dbReference type="EMBL" id="KIY70427.1"/>
    </source>
</evidence>
<dbReference type="InterPro" id="IPR002058">
    <property type="entry name" value="PAP_assoc"/>
</dbReference>
<dbReference type="EMBL" id="KN880468">
    <property type="protein sequence ID" value="KIY70427.1"/>
    <property type="molecule type" value="Genomic_DNA"/>
</dbReference>
<dbReference type="GO" id="GO:0005730">
    <property type="term" value="C:nucleolus"/>
    <property type="evidence" value="ECO:0007669"/>
    <property type="project" value="TreeGrafter"/>
</dbReference>
<feature type="compositionally biased region" description="Basic and acidic residues" evidence="7">
    <location>
        <begin position="690"/>
        <end position="700"/>
    </location>
</feature>
<dbReference type="Pfam" id="PF03828">
    <property type="entry name" value="PAP_assoc"/>
    <property type="match status" value="1"/>
</dbReference>
<feature type="domain" description="Poly(A) RNA polymerase mitochondrial-like central palm" evidence="9">
    <location>
        <begin position="177"/>
        <end position="308"/>
    </location>
</feature>
<keyword evidence="6" id="KW-0460">Magnesium</keyword>
<dbReference type="GO" id="GO:0043634">
    <property type="term" value="P:polyadenylation-dependent ncRNA catabolic process"/>
    <property type="evidence" value="ECO:0007669"/>
    <property type="project" value="TreeGrafter"/>
</dbReference>
<dbReference type="EC" id="2.7.7.19" evidence="3"/>
<organism evidence="10 11">
    <name type="scientific">Cylindrobasidium torrendii FP15055 ss-10</name>
    <dbReference type="NCBI Taxonomy" id="1314674"/>
    <lineage>
        <taxon>Eukaryota</taxon>
        <taxon>Fungi</taxon>
        <taxon>Dikarya</taxon>
        <taxon>Basidiomycota</taxon>
        <taxon>Agaricomycotina</taxon>
        <taxon>Agaricomycetes</taxon>
        <taxon>Agaricomycetidae</taxon>
        <taxon>Agaricales</taxon>
        <taxon>Marasmiineae</taxon>
        <taxon>Physalacriaceae</taxon>
        <taxon>Cylindrobasidium</taxon>
    </lineage>
</organism>
<evidence type="ECO:0000256" key="2">
    <source>
        <dbReference type="ARBA" id="ARBA00008593"/>
    </source>
</evidence>
<feature type="compositionally biased region" description="Basic and acidic residues" evidence="7">
    <location>
        <begin position="42"/>
        <end position="54"/>
    </location>
</feature>
<evidence type="ECO:0000313" key="11">
    <source>
        <dbReference type="Proteomes" id="UP000054007"/>
    </source>
</evidence>
<feature type="compositionally biased region" description="Acidic residues" evidence="7">
    <location>
        <begin position="593"/>
        <end position="603"/>
    </location>
</feature>
<protein>
    <recommendedName>
        <fullName evidence="3">polynucleotide adenylyltransferase</fullName>
        <ecNumber evidence="3">2.7.7.19</ecNumber>
    </recommendedName>
</protein>
<keyword evidence="5" id="KW-0479">Metal-binding</keyword>
<evidence type="ECO:0000259" key="9">
    <source>
        <dbReference type="Pfam" id="PF22600"/>
    </source>
</evidence>
<dbReference type="SUPFAM" id="SSF81301">
    <property type="entry name" value="Nucleotidyltransferase"/>
    <property type="match status" value="1"/>
</dbReference>
<dbReference type="SUPFAM" id="SSF81631">
    <property type="entry name" value="PAP/OAS1 substrate-binding domain"/>
    <property type="match status" value="1"/>
</dbReference>
<dbReference type="STRING" id="1314674.A0A0D7BIZ0"/>
<dbReference type="GO" id="GO:1990817">
    <property type="term" value="F:poly(A) RNA polymerase activity"/>
    <property type="evidence" value="ECO:0007669"/>
    <property type="project" value="UniProtKB-EC"/>
</dbReference>
<dbReference type="GO" id="GO:0031499">
    <property type="term" value="C:TRAMP complex"/>
    <property type="evidence" value="ECO:0007669"/>
    <property type="project" value="UniProtKB-ARBA"/>
</dbReference>
<dbReference type="Proteomes" id="UP000054007">
    <property type="component" value="Unassembled WGS sequence"/>
</dbReference>
<dbReference type="FunFam" id="3.30.460.10:FF:000006">
    <property type="entry name" value="non-canonical poly(A) RNA polymerase PAPD5"/>
    <property type="match status" value="1"/>
</dbReference>
<dbReference type="PANTHER" id="PTHR23092">
    <property type="entry name" value="POLY(A) RNA POLYMERASE"/>
    <property type="match status" value="1"/>
</dbReference>
<name>A0A0D7BIZ0_9AGAR</name>
<dbReference type="Gene3D" id="3.30.460.10">
    <property type="entry name" value="Beta Polymerase, domain 2"/>
    <property type="match status" value="1"/>
</dbReference>
<dbReference type="Pfam" id="PF22600">
    <property type="entry name" value="MTPAP-like_central"/>
    <property type="match status" value="1"/>
</dbReference>
<feature type="compositionally biased region" description="Basic residues" evidence="7">
    <location>
        <begin position="55"/>
        <end position="66"/>
    </location>
</feature>
<evidence type="ECO:0000256" key="1">
    <source>
        <dbReference type="ARBA" id="ARBA00001936"/>
    </source>
</evidence>
<feature type="compositionally biased region" description="Acidic residues" evidence="7">
    <location>
        <begin position="111"/>
        <end position="124"/>
    </location>
</feature>
<evidence type="ECO:0000256" key="6">
    <source>
        <dbReference type="ARBA" id="ARBA00022842"/>
    </source>
</evidence>
<dbReference type="InterPro" id="IPR054708">
    <property type="entry name" value="MTPAP-like_central"/>
</dbReference>
<dbReference type="PANTHER" id="PTHR23092:SF15">
    <property type="entry name" value="INACTIVE NON-CANONICAL POLY(A) RNA POLYMERASE PROTEIN TRF4-2-RELATED"/>
    <property type="match status" value="1"/>
</dbReference>
<feature type="region of interest" description="Disordered" evidence="7">
    <location>
        <begin position="1"/>
        <end position="145"/>
    </location>
</feature>
<dbReference type="Gene3D" id="1.10.1410.10">
    <property type="match status" value="1"/>
</dbReference>
<keyword evidence="4" id="KW-0808">Transferase</keyword>
<dbReference type="GO" id="GO:0003729">
    <property type="term" value="F:mRNA binding"/>
    <property type="evidence" value="ECO:0007669"/>
    <property type="project" value="TreeGrafter"/>
</dbReference>